<keyword evidence="2" id="KW-1185">Reference proteome</keyword>
<name>A0ABV0E8R8_9BURK</name>
<sequence length="174" mass="19867">MRALIYREQFGLVVRKLLQRLLRERRDFLQPILEILVLQDDRKVIAVSKEPATPELPAMLRRKPVHEGAVETVLVIGVHAPSHENAVVTKAPAMVAAQFAQDLRVAVELAVKHLVFEYLERHTVQRKRHHETVSVDVLHMPCDRMPEPRHPVFDGADRAEDLARDGWSATHYGS</sequence>
<reference evidence="1 2" key="1">
    <citation type="submission" date="2024-01" db="EMBL/GenBank/DDBJ databases">
        <title>The diversity of rhizobia nodulating Mimosa spp. in eleven states of Brazil covering several biomes is determined by host plant, location, and edaphic factors.</title>
        <authorList>
            <person name="Rouws L."/>
            <person name="Barauna A."/>
            <person name="Beukes C."/>
            <person name="De Faria S.M."/>
            <person name="Gross E."/>
            <person name="Dos Reis Junior F.B."/>
            <person name="Simon M."/>
            <person name="Maluk M."/>
            <person name="Odee D.W."/>
            <person name="Kenicer G."/>
            <person name="Young J.P.W."/>
            <person name="Reis V.M."/>
            <person name="Zilli J."/>
            <person name="James E.K."/>
        </authorList>
    </citation>
    <scope>NUCLEOTIDE SEQUENCE [LARGE SCALE GENOMIC DNA]</scope>
    <source>
        <strain evidence="1 2">JHI1651</strain>
    </source>
</reference>
<gene>
    <name evidence="1" type="ORF">VOI32_38830</name>
</gene>
<dbReference type="RefSeq" id="WP_233445526.1">
    <property type="nucleotide sequence ID" value="NZ_JAYMSB010000086.1"/>
</dbReference>
<dbReference type="EMBL" id="JAYLVJ010000090">
    <property type="protein sequence ID" value="MEO1759808.1"/>
    <property type="molecule type" value="Genomic_DNA"/>
</dbReference>
<dbReference type="Proteomes" id="UP001462961">
    <property type="component" value="Unassembled WGS sequence"/>
</dbReference>
<organism evidence="1 2">
    <name type="scientific">Paraburkholderia caribensis</name>
    <dbReference type="NCBI Taxonomy" id="75105"/>
    <lineage>
        <taxon>Bacteria</taxon>
        <taxon>Pseudomonadati</taxon>
        <taxon>Pseudomonadota</taxon>
        <taxon>Betaproteobacteria</taxon>
        <taxon>Burkholderiales</taxon>
        <taxon>Burkholderiaceae</taxon>
        <taxon>Paraburkholderia</taxon>
    </lineage>
</organism>
<dbReference type="GeneID" id="84320062"/>
<protein>
    <submittedName>
        <fullName evidence="1">Uncharacterized protein</fullName>
    </submittedName>
</protein>
<evidence type="ECO:0000313" key="1">
    <source>
        <dbReference type="EMBL" id="MEO1759808.1"/>
    </source>
</evidence>
<evidence type="ECO:0000313" key="2">
    <source>
        <dbReference type="Proteomes" id="UP001462961"/>
    </source>
</evidence>
<proteinExistence type="predicted"/>
<comment type="caution">
    <text evidence="1">The sequence shown here is derived from an EMBL/GenBank/DDBJ whole genome shotgun (WGS) entry which is preliminary data.</text>
</comment>
<accession>A0ABV0E8R8</accession>